<dbReference type="PANTHER" id="PTHR43245">
    <property type="entry name" value="BIFUNCTIONAL POLYMYXIN RESISTANCE PROTEIN ARNA"/>
    <property type="match status" value="1"/>
</dbReference>
<organism evidence="2 3">
    <name type="scientific">Penicillium brasilianum</name>
    <dbReference type="NCBI Taxonomy" id="104259"/>
    <lineage>
        <taxon>Eukaryota</taxon>
        <taxon>Fungi</taxon>
        <taxon>Dikarya</taxon>
        <taxon>Ascomycota</taxon>
        <taxon>Pezizomycotina</taxon>
        <taxon>Eurotiomycetes</taxon>
        <taxon>Eurotiomycetidae</taxon>
        <taxon>Eurotiales</taxon>
        <taxon>Aspergillaceae</taxon>
        <taxon>Penicillium</taxon>
    </lineage>
</organism>
<name>A0A1S9RM04_PENBI</name>
<dbReference type="SUPFAM" id="SSF51735">
    <property type="entry name" value="NAD(P)-binding Rossmann-fold domains"/>
    <property type="match status" value="1"/>
</dbReference>
<dbReference type="PANTHER" id="PTHR43245:SF11">
    <property type="entry name" value="LD23561P"/>
    <property type="match status" value="1"/>
</dbReference>
<dbReference type="InterPro" id="IPR050177">
    <property type="entry name" value="Lipid_A_modif_metabolic_enz"/>
</dbReference>
<proteinExistence type="predicted"/>
<dbReference type="InterPro" id="IPR036291">
    <property type="entry name" value="NAD(P)-bd_dom_sf"/>
</dbReference>
<dbReference type="InterPro" id="IPR001509">
    <property type="entry name" value="Epimerase_deHydtase"/>
</dbReference>
<reference evidence="3" key="1">
    <citation type="submission" date="2015-09" db="EMBL/GenBank/DDBJ databases">
        <authorList>
            <person name="Fill T.P."/>
            <person name="Baretta J.F."/>
            <person name="de Almeida L.G."/>
            <person name="Rocha M."/>
            <person name="de Souza D.H."/>
            <person name="Malavazi I."/>
            <person name="Cerdeira L.T."/>
            <person name="Hong H."/>
            <person name="Samborskyy M."/>
            <person name="de Vasconcelos A.T."/>
            <person name="Leadlay P."/>
            <person name="Rodrigues-Filho E."/>
        </authorList>
    </citation>
    <scope>NUCLEOTIDE SEQUENCE [LARGE SCALE GENOMIC DNA]</scope>
    <source>
        <strain evidence="3">LaBioMMi 136</strain>
    </source>
</reference>
<comment type="caution">
    <text evidence="2">The sequence shown here is derived from an EMBL/GenBank/DDBJ whole genome shotgun (WGS) entry which is preliminary data.</text>
</comment>
<dbReference type="Proteomes" id="UP000190744">
    <property type="component" value="Unassembled WGS sequence"/>
</dbReference>
<dbReference type="Pfam" id="PF01370">
    <property type="entry name" value="Epimerase"/>
    <property type="match status" value="1"/>
</dbReference>
<dbReference type="EMBL" id="LJBN01000143">
    <property type="protein sequence ID" value="OOQ86386.1"/>
    <property type="molecule type" value="Genomic_DNA"/>
</dbReference>
<dbReference type="Gene3D" id="3.40.50.720">
    <property type="entry name" value="NAD(P)-binding Rossmann-like Domain"/>
    <property type="match status" value="1"/>
</dbReference>
<sequence>MTKMTKLPKTHDGDLVDLAFSLSPPPSLLGFLDSSIHYSPPLPPSPFPLPFLSLSPPPFRLETLAAGRCRCTTNTFIMADAKKPAVLIIGGLGFIGRHLALHIHENNLASEVRIVDKVLPQLAWLAPEFEEACSKDKFVQADACREQHLPRIFDRANGEQFDYVINCGGETRHSQPDDVYEARSCNLTIALAKECAKRGIPAFVECSTAHVYKSGSSPRKEGDKMQPWHKLAKWKLKAAEGLLKIPELQYCALRLPHVYGAYNPGYFAMAICLARVHKEMEQDLEFLYTKDVKVNTLHVKDAASALWMAAEWRAKKGKLDRNNGSMPAVFKDPAMPIAFNVVDHNDTCQQHVAQAMAEVFDLKVSFLGSLASQLAKMNLDDVVDDMNEVSLQEWADLVAKSKIERPGPIGPFLELDVLKAQDMSIDGSLFESTVGWKPKYEHFDADSVREMVESYKRMNWWP</sequence>
<evidence type="ECO:0000313" key="2">
    <source>
        <dbReference type="EMBL" id="OOQ86386.1"/>
    </source>
</evidence>
<evidence type="ECO:0000313" key="3">
    <source>
        <dbReference type="Proteomes" id="UP000190744"/>
    </source>
</evidence>
<protein>
    <submittedName>
        <fullName evidence="2">NAD dependent epimerase/dehydratase family protein</fullName>
    </submittedName>
</protein>
<accession>A0A1S9RM04</accession>
<evidence type="ECO:0000259" key="1">
    <source>
        <dbReference type="Pfam" id="PF01370"/>
    </source>
</evidence>
<gene>
    <name evidence="2" type="ORF">PEBR_21710</name>
</gene>
<feature type="domain" description="NAD-dependent epimerase/dehydratase" evidence="1">
    <location>
        <begin position="86"/>
        <end position="314"/>
    </location>
</feature>
<dbReference type="AlphaFoldDB" id="A0A1S9RM04"/>